<feature type="active site" description="Acyl-thioester intermediate" evidence="5 7">
    <location>
        <position position="178"/>
    </location>
</feature>
<dbReference type="InterPro" id="IPR020605">
    <property type="entry name" value="Octanoyltransferase_CS"/>
</dbReference>
<evidence type="ECO:0000256" key="9">
    <source>
        <dbReference type="PIRSR" id="PIRSR016262-3"/>
    </source>
</evidence>
<dbReference type="PANTHER" id="PTHR10993:SF7">
    <property type="entry name" value="LIPOYLTRANSFERASE 2, MITOCHONDRIAL-RELATED"/>
    <property type="match status" value="1"/>
</dbReference>
<evidence type="ECO:0000313" key="12">
    <source>
        <dbReference type="Proteomes" id="UP000251213"/>
    </source>
</evidence>
<dbReference type="GO" id="GO:0009249">
    <property type="term" value="P:protein lipoylation"/>
    <property type="evidence" value="ECO:0007669"/>
    <property type="project" value="InterPro"/>
</dbReference>
<dbReference type="PROSITE" id="PS01313">
    <property type="entry name" value="LIPB"/>
    <property type="match status" value="1"/>
</dbReference>
<name>A0A364K9X4_9BACL</name>
<dbReference type="GO" id="GO:0005737">
    <property type="term" value="C:cytoplasm"/>
    <property type="evidence" value="ECO:0007669"/>
    <property type="project" value="UniProtKB-SubCell"/>
</dbReference>
<feature type="domain" description="BPL/LPL catalytic" evidence="10">
    <location>
        <begin position="29"/>
        <end position="217"/>
    </location>
</feature>
<evidence type="ECO:0000256" key="8">
    <source>
        <dbReference type="PIRSR" id="PIRSR016262-2"/>
    </source>
</evidence>
<feature type="binding site" evidence="5 8">
    <location>
        <begin position="160"/>
        <end position="162"/>
    </location>
    <ligand>
        <name>substrate</name>
    </ligand>
</feature>
<comment type="miscellaneous">
    <text evidence="5">In the reaction, the free carboxyl group of octanoic acid is attached via an amide linkage to the epsilon-amino group of a specific lysine residue of lipoyl domains of lipoate-dependent enzymes.</text>
</comment>
<evidence type="ECO:0000256" key="1">
    <source>
        <dbReference type="ARBA" id="ARBA00004821"/>
    </source>
</evidence>
<evidence type="ECO:0000256" key="3">
    <source>
        <dbReference type="ARBA" id="ARBA00023315"/>
    </source>
</evidence>
<dbReference type="EMBL" id="QJKK01000001">
    <property type="protein sequence ID" value="RAL27094.1"/>
    <property type="molecule type" value="Genomic_DNA"/>
</dbReference>
<comment type="pathway">
    <text evidence="1 5 6">Protein modification; protein lipoylation via endogenous pathway; protein N(6)-(lipoyl)lysine from octanoyl-[acyl-carrier-protein]: step 1/2.</text>
</comment>
<dbReference type="UniPathway" id="UPA00538">
    <property type="reaction ID" value="UER00592"/>
</dbReference>
<keyword evidence="2 5" id="KW-0808">Transferase</keyword>
<protein>
    <recommendedName>
        <fullName evidence="5 6">Octanoyltransferase</fullName>
        <ecNumber evidence="5 6">2.3.1.181</ecNumber>
    </recommendedName>
    <alternativeName>
        <fullName evidence="5">Lipoate-protein ligase B</fullName>
    </alternativeName>
    <alternativeName>
        <fullName evidence="5">Lipoyl/octanoyl transferase</fullName>
    </alternativeName>
    <alternativeName>
        <fullName evidence="5">Octanoyl-[acyl-carrier-protein]-protein N-octanoyltransferase</fullName>
    </alternativeName>
</protein>
<keyword evidence="3 5" id="KW-0012">Acyltransferase</keyword>
<feature type="binding site" evidence="5 8">
    <location>
        <begin position="74"/>
        <end position="81"/>
    </location>
    <ligand>
        <name>substrate</name>
    </ligand>
</feature>
<sequence length="227" mass="26007">MFVVKKLGLVPYQAAWDLQKEMIQKIDRESYSDQLLLLEHPHTVTLGRGSHQENLLLREDQYQKREIEVVEIDRGGDVTYHGPGQLVGYPLFHLSDRGNDAHQYLRDLEEVIIQALKEWGIQGARKEGYTGVWVNHVKIAAIGVKFNRGRVRRGYITSHGFALNVNTDLSYFQTIIPCGISEYGVTSIEQVLGEKVEMEQVMKHIIRGFETVFDSKAISDMEKKYAE</sequence>
<dbReference type="SUPFAM" id="SSF55681">
    <property type="entry name" value="Class II aaRS and biotin synthetases"/>
    <property type="match status" value="1"/>
</dbReference>
<dbReference type="AlphaFoldDB" id="A0A364K9X4"/>
<evidence type="ECO:0000256" key="6">
    <source>
        <dbReference type="PIRNR" id="PIRNR016262"/>
    </source>
</evidence>
<evidence type="ECO:0000256" key="2">
    <source>
        <dbReference type="ARBA" id="ARBA00022679"/>
    </source>
</evidence>
<feature type="site" description="Lowers pKa of active site Cys" evidence="5 9">
    <location>
        <position position="138"/>
    </location>
</feature>
<evidence type="ECO:0000256" key="5">
    <source>
        <dbReference type="HAMAP-Rule" id="MF_00013"/>
    </source>
</evidence>
<gene>
    <name evidence="5" type="primary">lipB</name>
    <name evidence="11" type="ORF">DL897_00355</name>
</gene>
<organism evidence="11 12">
    <name type="scientific">Thermoflavimicrobium daqui</name>
    <dbReference type="NCBI Taxonomy" id="2137476"/>
    <lineage>
        <taxon>Bacteria</taxon>
        <taxon>Bacillati</taxon>
        <taxon>Bacillota</taxon>
        <taxon>Bacilli</taxon>
        <taxon>Bacillales</taxon>
        <taxon>Thermoactinomycetaceae</taxon>
        <taxon>Thermoflavimicrobium</taxon>
    </lineage>
</organism>
<dbReference type="NCBIfam" id="NF010925">
    <property type="entry name" value="PRK14345.1"/>
    <property type="match status" value="1"/>
</dbReference>
<dbReference type="InterPro" id="IPR045864">
    <property type="entry name" value="aa-tRNA-synth_II/BPL/LPL"/>
</dbReference>
<dbReference type="RefSeq" id="WP_113657700.1">
    <property type="nucleotide sequence ID" value="NZ_KZ845663.1"/>
</dbReference>
<comment type="subcellular location">
    <subcellularLocation>
        <location evidence="5">Cytoplasm</location>
    </subcellularLocation>
</comment>
<proteinExistence type="inferred from homology"/>
<reference evidence="11 12" key="1">
    <citation type="submission" date="2018-06" db="EMBL/GenBank/DDBJ databases">
        <title>Thermoflavimicrobium daqus sp. nov., a thermophilic microbe isolated from Moutai-flavour Daqu.</title>
        <authorList>
            <person name="Wang X."/>
            <person name="Zhou H."/>
        </authorList>
    </citation>
    <scope>NUCLEOTIDE SEQUENCE [LARGE SCALE GENOMIC DNA]</scope>
    <source>
        <strain evidence="11 12">FBKL4.011</strain>
    </source>
</reference>
<accession>A0A364K9X4</accession>
<dbReference type="PANTHER" id="PTHR10993">
    <property type="entry name" value="OCTANOYLTRANSFERASE"/>
    <property type="match status" value="1"/>
</dbReference>
<dbReference type="PROSITE" id="PS51733">
    <property type="entry name" value="BPL_LPL_CATALYTIC"/>
    <property type="match status" value="1"/>
</dbReference>
<dbReference type="GO" id="GO:0033819">
    <property type="term" value="F:lipoyl(octanoyl) transferase activity"/>
    <property type="evidence" value="ECO:0007669"/>
    <property type="project" value="UniProtKB-EC"/>
</dbReference>
<evidence type="ECO:0000313" key="11">
    <source>
        <dbReference type="EMBL" id="RAL27094.1"/>
    </source>
</evidence>
<comment type="catalytic activity">
    <reaction evidence="5 6">
        <text>octanoyl-[ACP] + L-lysyl-[protein] = N(6)-octanoyl-L-lysyl-[protein] + holo-[ACP] + H(+)</text>
        <dbReference type="Rhea" id="RHEA:17665"/>
        <dbReference type="Rhea" id="RHEA-COMP:9636"/>
        <dbReference type="Rhea" id="RHEA-COMP:9685"/>
        <dbReference type="Rhea" id="RHEA-COMP:9752"/>
        <dbReference type="Rhea" id="RHEA-COMP:9928"/>
        <dbReference type="ChEBI" id="CHEBI:15378"/>
        <dbReference type="ChEBI" id="CHEBI:29969"/>
        <dbReference type="ChEBI" id="CHEBI:64479"/>
        <dbReference type="ChEBI" id="CHEBI:78463"/>
        <dbReference type="ChEBI" id="CHEBI:78809"/>
        <dbReference type="EC" id="2.3.1.181"/>
    </reaction>
</comment>
<dbReference type="HAMAP" id="MF_00013">
    <property type="entry name" value="LipB"/>
    <property type="match status" value="1"/>
</dbReference>
<evidence type="ECO:0000256" key="4">
    <source>
        <dbReference type="ARBA" id="ARBA00024732"/>
    </source>
</evidence>
<comment type="similarity">
    <text evidence="5 6">Belongs to the LipB family.</text>
</comment>
<dbReference type="Gene3D" id="3.30.930.10">
    <property type="entry name" value="Bira Bifunctional Protein, Domain 2"/>
    <property type="match status" value="1"/>
</dbReference>
<reference evidence="11 12" key="2">
    <citation type="submission" date="2018-06" db="EMBL/GenBank/DDBJ databases">
        <authorList>
            <person name="Zhirakovskaya E."/>
        </authorList>
    </citation>
    <scope>NUCLEOTIDE SEQUENCE [LARGE SCALE GENOMIC DNA]</scope>
    <source>
        <strain evidence="11 12">FBKL4.011</strain>
    </source>
</reference>
<evidence type="ECO:0000259" key="10">
    <source>
        <dbReference type="PROSITE" id="PS51733"/>
    </source>
</evidence>
<dbReference type="InterPro" id="IPR004143">
    <property type="entry name" value="BPL_LPL_catalytic"/>
</dbReference>
<comment type="caution">
    <text evidence="11">The sequence shown here is derived from an EMBL/GenBank/DDBJ whole genome shotgun (WGS) entry which is preliminary data.</text>
</comment>
<dbReference type="PIRSF" id="PIRSF016262">
    <property type="entry name" value="LPLase"/>
    <property type="match status" value="1"/>
</dbReference>
<keyword evidence="12" id="KW-1185">Reference proteome</keyword>
<dbReference type="NCBIfam" id="TIGR00214">
    <property type="entry name" value="lipB"/>
    <property type="match status" value="1"/>
</dbReference>
<dbReference type="InterPro" id="IPR000544">
    <property type="entry name" value="Octanoyltransferase"/>
</dbReference>
<dbReference type="Proteomes" id="UP000251213">
    <property type="component" value="Unassembled WGS sequence"/>
</dbReference>
<dbReference type="CDD" id="cd16444">
    <property type="entry name" value="LipB"/>
    <property type="match status" value="1"/>
</dbReference>
<dbReference type="Pfam" id="PF21948">
    <property type="entry name" value="LplA-B_cat"/>
    <property type="match status" value="1"/>
</dbReference>
<evidence type="ECO:0000256" key="7">
    <source>
        <dbReference type="PIRSR" id="PIRSR016262-1"/>
    </source>
</evidence>
<dbReference type="OrthoDB" id="9787061at2"/>
<keyword evidence="5" id="KW-0963">Cytoplasm</keyword>
<dbReference type="EC" id="2.3.1.181" evidence="5 6"/>
<feature type="binding site" evidence="5 8">
    <location>
        <begin position="141"/>
        <end position="143"/>
    </location>
    <ligand>
        <name>substrate</name>
    </ligand>
</feature>
<comment type="function">
    <text evidence="4 5 6">Catalyzes the transfer of endogenously produced octanoic acid from octanoyl-acyl-carrier-protein onto the lipoyl domains of lipoate-dependent enzymes. Lipoyl-ACP can also act as a substrate although octanoyl-ACP is likely to be the physiological substrate.</text>
</comment>